<reference evidence="1" key="3">
    <citation type="submission" date="2012-09" db="EMBL/GenBank/DDBJ databases">
        <authorList>
            <consortium name="VectorBase"/>
        </authorList>
    </citation>
    <scope>NUCLEOTIDE SEQUENCE</scope>
    <source>
        <strain evidence="1">Liverpool</strain>
    </source>
</reference>
<accession>J9HIA7</accession>
<organism evidence="1 2">
    <name type="scientific">Aedes aegypti</name>
    <name type="common">Yellowfever mosquito</name>
    <name type="synonym">Culex aegypti</name>
    <dbReference type="NCBI Taxonomy" id="7159"/>
    <lineage>
        <taxon>Eukaryota</taxon>
        <taxon>Metazoa</taxon>
        <taxon>Ecdysozoa</taxon>
        <taxon>Arthropoda</taxon>
        <taxon>Hexapoda</taxon>
        <taxon>Insecta</taxon>
        <taxon>Pterygota</taxon>
        <taxon>Neoptera</taxon>
        <taxon>Endopterygota</taxon>
        <taxon>Diptera</taxon>
        <taxon>Nematocera</taxon>
        <taxon>Culicoidea</taxon>
        <taxon>Culicidae</taxon>
        <taxon>Culicinae</taxon>
        <taxon>Aedini</taxon>
        <taxon>Aedes</taxon>
        <taxon>Stegomyia</taxon>
    </lineage>
</organism>
<dbReference type="PaxDb" id="7159-AAEL017034-PA"/>
<dbReference type="AlphaFoldDB" id="J9HIA7"/>
<gene>
    <name evidence="1" type="ORF">AaeL_AAEL017034</name>
</gene>
<dbReference type="Proteomes" id="UP000682892">
    <property type="component" value="Unassembled WGS sequence"/>
</dbReference>
<evidence type="ECO:0000313" key="1">
    <source>
        <dbReference type="EMBL" id="EJY57604.1"/>
    </source>
</evidence>
<evidence type="ECO:0000313" key="2">
    <source>
        <dbReference type="Proteomes" id="UP000682892"/>
    </source>
</evidence>
<reference evidence="1" key="2">
    <citation type="journal article" date="2007" name="Science">
        <title>Genome sequence of Aedes aegypti, a major arbovirus vector.</title>
        <authorList>
            <person name="Nene V."/>
            <person name="Wortman J.R."/>
            <person name="Lawson D."/>
            <person name="Haas B."/>
            <person name="Kodira C."/>
            <person name="Tu Z.J."/>
            <person name="Loftus B."/>
            <person name="Xi Z."/>
            <person name="Megy K."/>
            <person name="Grabherr M."/>
            <person name="Ren Q."/>
            <person name="Zdobnov E.M."/>
            <person name="Lobo N.F."/>
            <person name="Campbell K.S."/>
            <person name="Brown S.E."/>
            <person name="Bonaldo M.F."/>
            <person name="Zhu J."/>
            <person name="Sinkins S.P."/>
            <person name="Hogenkamp D.G."/>
            <person name="Amedeo P."/>
            <person name="Arensburger P."/>
            <person name="Atkinson P.W."/>
            <person name="Bidwell S."/>
            <person name="Biedler J."/>
            <person name="Birney E."/>
            <person name="Bruggner R.V."/>
            <person name="Costas J."/>
            <person name="Coy M.R."/>
            <person name="Crabtree J."/>
            <person name="Crawford M."/>
            <person name="Debruyn B."/>
            <person name="Decaprio D."/>
            <person name="Eiglmeier K."/>
            <person name="Eisenstadt E."/>
            <person name="El-Dorry H."/>
            <person name="Gelbart W.M."/>
            <person name="Gomes S.L."/>
            <person name="Hammond M."/>
            <person name="Hannick L.I."/>
            <person name="Hogan J.R."/>
            <person name="Holmes M.H."/>
            <person name="Jaffe D."/>
            <person name="Johnston J.S."/>
            <person name="Kennedy R.C."/>
            <person name="Koo H."/>
            <person name="Kravitz S."/>
            <person name="Kriventseva E.V."/>
            <person name="Kulp D."/>
            <person name="Labutti K."/>
            <person name="Lee E."/>
            <person name="Li S."/>
            <person name="Lovin D.D."/>
            <person name="Mao C."/>
            <person name="Mauceli E."/>
            <person name="Menck C.F."/>
            <person name="Miller J.R."/>
            <person name="Montgomery P."/>
            <person name="Mori A."/>
            <person name="Nascimento A.L."/>
            <person name="Naveira H.F."/>
            <person name="Nusbaum C."/>
            <person name="O'leary S."/>
            <person name="Orvis J."/>
            <person name="Pertea M."/>
            <person name="Quesneville H."/>
            <person name="Reidenbach K.R."/>
            <person name="Rogers Y.H."/>
            <person name="Roth C.W."/>
            <person name="Schneider J.R."/>
            <person name="Schatz M."/>
            <person name="Shumway M."/>
            <person name="Stanke M."/>
            <person name="Stinson E.O."/>
            <person name="Tubio J.M."/>
            <person name="Vanzee J.P."/>
            <person name="Verjovski-Almeida S."/>
            <person name="Werner D."/>
            <person name="White O."/>
            <person name="Wyder S."/>
            <person name="Zeng Q."/>
            <person name="Zhao Q."/>
            <person name="Zhao Y."/>
            <person name="Hill C.A."/>
            <person name="Raikhel A.S."/>
            <person name="Soares M.B."/>
            <person name="Knudson D.L."/>
            <person name="Lee N.H."/>
            <person name="Galagan J."/>
            <person name="Salzberg S.L."/>
            <person name="Paulsen I.T."/>
            <person name="Dimopoulos G."/>
            <person name="Collins F.H."/>
            <person name="Birren B."/>
            <person name="Fraser-Liggett C.M."/>
            <person name="Severson D.W."/>
        </authorList>
    </citation>
    <scope>NUCLEOTIDE SEQUENCE [LARGE SCALE GENOMIC DNA]</scope>
    <source>
        <strain evidence="1">Liverpool</strain>
    </source>
</reference>
<dbReference type="EMBL" id="CH477361">
    <property type="protein sequence ID" value="EJY57604.1"/>
    <property type="molecule type" value="Genomic_DNA"/>
</dbReference>
<dbReference type="HOGENOM" id="CLU_1972264_0_0_1"/>
<proteinExistence type="predicted"/>
<sequence>MLLCRSSTVIDSKAMIIFHKHSQFLQNMNASLSLHNYFMFHRYRNVSIQRKNKKSSFEMTIFHCDARNLSSPRLSTFVSLENMSEYDPVRLRSLYVQSLCCAVQRPFFLRSPSLSSILRPCGCHNHL</sequence>
<reference evidence="1" key="1">
    <citation type="submission" date="2005-10" db="EMBL/GenBank/DDBJ databases">
        <authorList>
            <person name="Loftus B.J."/>
            <person name="Nene V.M."/>
            <person name="Hannick L.I."/>
            <person name="Bidwell S."/>
            <person name="Haas B."/>
            <person name="Amedeo P."/>
            <person name="Orvis J."/>
            <person name="Wortman J.R."/>
            <person name="White O.R."/>
            <person name="Salzberg S."/>
            <person name="Shumway M."/>
            <person name="Koo H."/>
            <person name="Zhao Y."/>
            <person name="Holmes M."/>
            <person name="Miller J."/>
            <person name="Schatz M."/>
            <person name="Pop M."/>
            <person name="Pai G."/>
            <person name="Utterback T."/>
            <person name="Rogers Y.-H."/>
            <person name="Kravitz S."/>
            <person name="Fraser C.M."/>
        </authorList>
    </citation>
    <scope>NUCLEOTIDE SEQUENCE</scope>
    <source>
        <strain evidence="1">Liverpool</strain>
    </source>
</reference>
<protein>
    <submittedName>
        <fullName evidence="1">AAEL017034-PA</fullName>
    </submittedName>
</protein>
<name>J9HIA7_AEDAE</name>